<keyword evidence="3" id="KW-0833">Ubl conjugation pathway</keyword>
<feature type="domain" description="UFSP2 second" evidence="9">
    <location>
        <begin position="200"/>
        <end position="362"/>
    </location>
</feature>
<dbReference type="GO" id="GO:0006508">
    <property type="term" value="P:proteolysis"/>
    <property type="evidence" value="ECO:0007669"/>
    <property type="project" value="UniProtKB-KW"/>
</dbReference>
<dbReference type="InterPro" id="IPR012462">
    <property type="entry name" value="UFSP1/2_DUB_cat"/>
</dbReference>
<sequence>MALQLQILSNVLQRLKNTETTATGYLYGIMYNDTLVVLTFGINENDSENENLIDYMTLQLNLPADIYCCGILQIGECQEINPDVFKDIDITDNPLLLKYSHSALKVQAYFYVHQKLEVANDFTIISGDDLSRKFAYVRLQATLPLVAQDGNILEALEESRKNIASGKIGIHFPTNNMYLFRTDNDLKGTLIKDILCASKDYDKSFKASNKNHHTGATDIINAHMLLKISGEKNSEESIKYAPVLQHIKKSFNSLECSLHIDALSLVNLNVKSAELHAILVESICRNIRLIEIQQEKQSEETDFSTKLPEIMHFKPQGCGHLFTVAYPSNFTNDSTMEYRKALHKALAFDLTKPYFRRGNAVKLHTQANEILINPHEAISHKGITGKLSIIYGLYSYHHYMQDDFDDNGWGCSYRSLQTIISWYRLQGYTDIPIPTHCKIQQCLVDIGDKPFAFIGSKQWIGSTEISFVLSTLLNIDTKILCVSSGEEMSALIPQLANHFDTQGTPVMIGGGVLAHTILGVSYDEHSGEGKFLILDPHYMGAEHLTTILNKGWCGWKTKDFWKKDAFYNMCLPQRPITF</sequence>
<feature type="domain" description="UFSP2 N-terminal MPN-like" evidence="10">
    <location>
        <begin position="1"/>
        <end position="126"/>
    </location>
</feature>
<proteinExistence type="inferred from homology"/>
<dbReference type="InterPro" id="IPR038765">
    <property type="entry name" value="Papain-like_cys_pep_sf"/>
</dbReference>
<dbReference type="Gene3D" id="3.90.70.130">
    <property type="match status" value="1"/>
</dbReference>
<keyword evidence="5" id="KW-0788">Thiol protease</keyword>
<dbReference type="RefSeq" id="XP_014485743.1">
    <property type="nucleotide sequence ID" value="XM_014630257.1"/>
</dbReference>
<evidence type="ECO:0000256" key="3">
    <source>
        <dbReference type="ARBA" id="ARBA00022786"/>
    </source>
</evidence>
<evidence type="ECO:0000256" key="7">
    <source>
        <dbReference type="ARBA" id="ARBA00073264"/>
    </source>
</evidence>
<dbReference type="Pfam" id="PF20908">
    <property type="entry name" value="UfSP2_N"/>
    <property type="match status" value="1"/>
</dbReference>
<dbReference type="CTD" id="55325"/>
<keyword evidence="2 12" id="KW-0645">Protease</keyword>
<feature type="domain" description="UFSP1/2/DUB catalytic" evidence="8">
    <location>
        <begin position="387"/>
        <end position="570"/>
    </location>
</feature>
<dbReference type="Proteomes" id="UP000515204">
    <property type="component" value="Unplaced"/>
</dbReference>
<dbReference type="GO" id="GO:0071567">
    <property type="term" value="F:deUFMylase activity"/>
    <property type="evidence" value="ECO:0007669"/>
    <property type="project" value="TreeGrafter"/>
</dbReference>
<evidence type="ECO:0000259" key="8">
    <source>
        <dbReference type="Pfam" id="PF07910"/>
    </source>
</evidence>
<evidence type="ECO:0000256" key="2">
    <source>
        <dbReference type="ARBA" id="ARBA00022670"/>
    </source>
</evidence>
<accession>A0A6P3Y600</accession>
<organism evidence="11 12">
    <name type="scientific">Dinoponera quadriceps</name>
    <name type="common">South American ant</name>
    <dbReference type="NCBI Taxonomy" id="609295"/>
    <lineage>
        <taxon>Eukaryota</taxon>
        <taxon>Metazoa</taxon>
        <taxon>Ecdysozoa</taxon>
        <taxon>Arthropoda</taxon>
        <taxon>Hexapoda</taxon>
        <taxon>Insecta</taxon>
        <taxon>Pterygota</taxon>
        <taxon>Neoptera</taxon>
        <taxon>Endopterygota</taxon>
        <taxon>Hymenoptera</taxon>
        <taxon>Apocrita</taxon>
        <taxon>Aculeata</taxon>
        <taxon>Formicoidea</taxon>
        <taxon>Formicidae</taxon>
        <taxon>Ponerinae</taxon>
        <taxon>Ponerini</taxon>
        <taxon>Dinoponera</taxon>
    </lineage>
</organism>
<name>A0A6P3Y600_DINQU</name>
<dbReference type="GO" id="GO:0005783">
    <property type="term" value="C:endoplasmic reticulum"/>
    <property type="evidence" value="ECO:0007669"/>
    <property type="project" value="TreeGrafter"/>
</dbReference>
<evidence type="ECO:0000259" key="10">
    <source>
        <dbReference type="Pfam" id="PF26560"/>
    </source>
</evidence>
<comment type="function">
    <text evidence="6">Thiol protease which recognizes and hydrolyzes the peptide bond at the C-terminal Gly of UFM1, a ubiquitin-like modifier protein bound to a number of target proteins. Does not hydrolyze SUMO1 or ISG15 ubiquitin-like proteins.</text>
</comment>
<dbReference type="KEGG" id="dqu:106750135"/>
<dbReference type="InterPro" id="IPR049387">
    <property type="entry name" value="UFSP2-like_2nd"/>
</dbReference>
<keyword evidence="4" id="KW-0378">Hydrolase</keyword>
<dbReference type="SUPFAM" id="SSF54001">
    <property type="entry name" value="Cysteine proteinases"/>
    <property type="match status" value="1"/>
</dbReference>
<protein>
    <recommendedName>
        <fullName evidence="7">Probable Ufm1-specific protease 2</fullName>
    </recommendedName>
</protein>
<gene>
    <name evidence="12 13" type="primary">LOC106750135</name>
</gene>
<dbReference type="Pfam" id="PF07910">
    <property type="entry name" value="Peptidase_C78"/>
    <property type="match status" value="1"/>
</dbReference>
<keyword evidence="11" id="KW-1185">Reference proteome</keyword>
<dbReference type="FunFam" id="3.90.70.130:FF:000001">
    <property type="entry name" value="Probable Ufm1-specific protease 2"/>
    <property type="match status" value="1"/>
</dbReference>
<dbReference type="PANTHER" id="PTHR48153">
    <property type="entry name" value="UFM1-SPECIFIC PROTEASE 2"/>
    <property type="match status" value="1"/>
</dbReference>
<evidence type="ECO:0000256" key="1">
    <source>
        <dbReference type="ARBA" id="ARBA00008552"/>
    </source>
</evidence>
<dbReference type="GO" id="GO:0005634">
    <property type="term" value="C:nucleus"/>
    <property type="evidence" value="ECO:0007669"/>
    <property type="project" value="TreeGrafter"/>
</dbReference>
<evidence type="ECO:0000256" key="6">
    <source>
        <dbReference type="ARBA" id="ARBA00057559"/>
    </source>
</evidence>
<dbReference type="PANTHER" id="PTHR48153:SF2">
    <property type="entry name" value="UFM1-SPECIFIC PROTEASE 2"/>
    <property type="match status" value="1"/>
</dbReference>
<dbReference type="OrthoDB" id="417506at2759"/>
<dbReference type="Pfam" id="PF26560">
    <property type="entry name" value="UFSP2_MPN_insect"/>
    <property type="match status" value="1"/>
</dbReference>
<evidence type="ECO:0000259" key="9">
    <source>
        <dbReference type="Pfam" id="PF20908"/>
    </source>
</evidence>
<evidence type="ECO:0000256" key="5">
    <source>
        <dbReference type="ARBA" id="ARBA00022807"/>
    </source>
</evidence>
<dbReference type="InterPro" id="IPR058757">
    <property type="entry name" value="UFSP2_MPN_N"/>
</dbReference>
<evidence type="ECO:0000256" key="4">
    <source>
        <dbReference type="ARBA" id="ARBA00022801"/>
    </source>
</evidence>
<reference evidence="12 13" key="1">
    <citation type="submission" date="2025-04" db="UniProtKB">
        <authorList>
            <consortium name="RefSeq"/>
        </authorList>
    </citation>
    <scope>IDENTIFICATION</scope>
</reference>
<dbReference type="GeneID" id="106750135"/>
<dbReference type="RefSeq" id="XP_014485733.1">
    <property type="nucleotide sequence ID" value="XM_014630247.1"/>
</dbReference>
<dbReference type="AlphaFoldDB" id="A0A6P3Y600"/>
<evidence type="ECO:0000313" key="13">
    <source>
        <dbReference type="RefSeq" id="XP_014485743.1"/>
    </source>
</evidence>
<evidence type="ECO:0000313" key="11">
    <source>
        <dbReference type="Proteomes" id="UP000515204"/>
    </source>
</evidence>
<comment type="similarity">
    <text evidence="1">Belongs to the peptidase C78 family.</text>
</comment>
<evidence type="ECO:0000313" key="12">
    <source>
        <dbReference type="RefSeq" id="XP_014485733.1"/>
    </source>
</evidence>